<organism evidence="1">
    <name type="scientific">Octopus bimaculoides</name>
    <name type="common">California two-spotted octopus</name>
    <dbReference type="NCBI Taxonomy" id="37653"/>
    <lineage>
        <taxon>Eukaryota</taxon>
        <taxon>Metazoa</taxon>
        <taxon>Spiralia</taxon>
        <taxon>Lophotrochozoa</taxon>
        <taxon>Mollusca</taxon>
        <taxon>Cephalopoda</taxon>
        <taxon>Coleoidea</taxon>
        <taxon>Octopodiformes</taxon>
        <taxon>Octopoda</taxon>
        <taxon>Incirrata</taxon>
        <taxon>Octopodidae</taxon>
        <taxon>Octopus</taxon>
    </lineage>
</organism>
<gene>
    <name evidence="1" type="ORF">OCBIM_22004796mg</name>
</gene>
<proteinExistence type="predicted"/>
<dbReference type="AlphaFoldDB" id="A0A0L8HWR4"/>
<reference evidence="1" key="1">
    <citation type="submission" date="2015-07" db="EMBL/GenBank/DDBJ databases">
        <title>MeaNS - Measles Nucleotide Surveillance Program.</title>
        <authorList>
            <person name="Tran T."/>
            <person name="Druce J."/>
        </authorList>
    </citation>
    <scope>NUCLEOTIDE SEQUENCE</scope>
    <source>
        <strain evidence="1">UCB-OBI-ISO-001</strain>
        <tissue evidence="1">Gonad</tissue>
    </source>
</reference>
<dbReference type="EMBL" id="KQ417208">
    <property type="protein sequence ID" value="KOF93255.1"/>
    <property type="molecule type" value="Genomic_DNA"/>
</dbReference>
<evidence type="ECO:0000313" key="1">
    <source>
        <dbReference type="EMBL" id="KOF93255.1"/>
    </source>
</evidence>
<accession>A0A0L8HWR4</accession>
<protein>
    <submittedName>
        <fullName evidence="1">Uncharacterized protein</fullName>
    </submittedName>
</protein>
<sequence>MEKNPLLVSHYNLKKIMESKMTINNNYAFNMDLFGFVTEFSCTSRLLDSRPA</sequence>
<name>A0A0L8HWR4_OCTBM</name>